<evidence type="ECO:0000313" key="2">
    <source>
        <dbReference type="Proteomes" id="UP000001405"/>
    </source>
</evidence>
<dbReference type="PANTHER" id="PTHR43649:SF12">
    <property type="entry name" value="DIACETYLCHITOBIOSE BINDING PROTEIN DASA"/>
    <property type="match status" value="1"/>
</dbReference>
<dbReference type="PROSITE" id="PS51257">
    <property type="entry name" value="PROKAR_LIPOPROTEIN"/>
    <property type="match status" value="1"/>
</dbReference>
<dbReference type="InterPro" id="IPR006059">
    <property type="entry name" value="SBP"/>
</dbReference>
<dbReference type="OrthoDB" id="9769685at2"/>
<dbReference type="KEGG" id="cyu:UCYN_12370"/>
<dbReference type="RefSeq" id="WP_012954592.1">
    <property type="nucleotide sequence ID" value="NC_013771.1"/>
</dbReference>
<evidence type="ECO:0000313" key="1">
    <source>
        <dbReference type="EMBL" id="ADB95905.1"/>
    </source>
</evidence>
<organism evidence="2">
    <name type="scientific">Atelocyanobacterium thalassa (isolate ALOHA)</name>
    <dbReference type="NCBI Taxonomy" id="1453429"/>
    <lineage>
        <taxon>Bacteria</taxon>
        <taxon>Bacillati</taxon>
        <taxon>Cyanobacteriota</taxon>
        <taxon>Cyanophyceae</taxon>
        <taxon>Oscillatoriophycideae</taxon>
        <taxon>Chroococcales</taxon>
        <taxon>Aphanothecaceae</taxon>
        <taxon>Candidatus Atelocyanobacterium</taxon>
        <taxon>Candidatus Atelocyanobacterium thalassae</taxon>
    </lineage>
</organism>
<name>D3ER05_ATETH</name>
<dbReference type="SUPFAM" id="SSF53850">
    <property type="entry name" value="Periplasmic binding protein-like II"/>
    <property type="match status" value="1"/>
</dbReference>
<dbReference type="Proteomes" id="UP000001405">
    <property type="component" value="Chromosome"/>
</dbReference>
<keyword evidence="2" id="KW-1185">Reference proteome</keyword>
<reference evidence="1 2" key="1">
    <citation type="journal article" date="2010" name="Nature">
        <title>Metabolic streamlining in an open-ocean nitrogen-fixing cyanobacterium.</title>
        <authorList>
            <person name="Tripp H.J."/>
            <person name="Bench S.R."/>
            <person name="Turk K.A."/>
            <person name="Foster R.A."/>
            <person name="Desany B.A."/>
            <person name="Niazi F."/>
            <person name="Affourtit J.P."/>
            <person name="Zehr J.P."/>
        </authorList>
    </citation>
    <scope>NUCLEOTIDE SEQUENCE [LARGE SCALE GENOMIC DNA]</scope>
    <source>
        <strain evidence="2">ALOHA</strain>
    </source>
</reference>
<dbReference type="EMBL" id="CP001842">
    <property type="protein sequence ID" value="ADB95905.1"/>
    <property type="molecule type" value="Genomic_DNA"/>
</dbReference>
<keyword evidence="1" id="KW-0813">Transport</keyword>
<dbReference type="HOGENOM" id="CLU_031285_10_2_3"/>
<dbReference type="CDD" id="cd13585">
    <property type="entry name" value="PBP2_TMBP_like"/>
    <property type="match status" value="1"/>
</dbReference>
<gene>
    <name evidence="1" type="ordered locus">UCYN_12370</name>
</gene>
<keyword evidence="1" id="KW-0762">Sugar transport</keyword>
<proteinExistence type="predicted"/>
<accession>D3ER05</accession>
<dbReference type="Pfam" id="PF01547">
    <property type="entry name" value="SBP_bac_1"/>
    <property type="match status" value="1"/>
</dbReference>
<dbReference type="STRING" id="1453429.UCYN_12370"/>
<protein>
    <submittedName>
        <fullName evidence="1">ABC-type sugar transport system, periplasmic component</fullName>
    </submittedName>
</protein>
<dbReference type="PANTHER" id="PTHR43649">
    <property type="entry name" value="ARABINOSE-BINDING PROTEIN-RELATED"/>
    <property type="match status" value="1"/>
</dbReference>
<dbReference type="InterPro" id="IPR050490">
    <property type="entry name" value="Bact_solute-bd_prot1"/>
</dbReference>
<dbReference type="AlphaFoldDB" id="D3ER05"/>
<dbReference type="PATRIC" id="fig|713887.8.peg.1164"/>
<dbReference type="Gene3D" id="3.40.190.10">
    <property type="entry name" value="Periplasmic binding protein-like II"/>
    <property type="match status" value="1"/>
</dbReference>
<sequence>MLKSFKLNIVIFFGLCGLIVSGITGCSYNNVPATDKKLEFWTMQLEPKFTSYITNLIEEFEENHENVTIHWTDIPWEVMENKILTAVLSNTTPDIVNLNSSFAAKLANRNVWLDFNQYIPQKIKKSYLPNIQNSSSIDNSIFGLPWYLTTQITLYNRNLFEKSGLTSPPKTFNDLVNVAIKIKKETGKYATFFTFVPGDSGEVLESLIKMGVTLIDDEGKAGFNTPEGVKAFQYWVFLYKEGLLPPEVLTQGHRHALDLYQSGEIALISTGVESFSMIQKNAPTIAAISGSAPQITGSTGKKNVAVMNLFIPQSTKKVKEAIRFAEFVTNTNNQLVFARQANVLPSTIDGIKAYTSEQKKLQSSTPLSDAITISANQLKNTETLIPIQKNMNQLQKIIYEHLQYAMLGKKSVKQSLSDAAEDWNNFIVK</sequence>